<dbReference type="GO" id="GO:0005634">
    <property type="term" value="C:nucleus"/>
    <property type="evidence" value="ECO:0007669"/>
    <property type="project" value="TreeGrafter"/>
</dbReference>
<dbReference type="GO" id="GO:0008270">
    <property type="term" value="F:zinc ion binding"/>
    <property type="evidence" value="ECO:0007669"/>
    <property type="project" value="UniProtKB-KW"/>
</dbReference>
<dbReference type="PANTHER" id="PTHR21319">
    <property type="entry name" value="RING FINGER AND CHY ZINC FINGER DOMAIN-CONTAINING PROTEIN 1"/>
    <property type="match status" value="1"/>
</dbReference>
<evidence type="ECO:0000256" key="2">
    <source>
        <dbReference type="ARBA" id="ARBA00022771"/>
    </source>
</evidence>
<name>A0A6C0I5V8_9ZZZZ</name>
<dbReference type="GO" id="GO:0006511">
    <property type="term" value="P:ubiquitin-dependent protein catabolic process"/>
    <property type="evidence" value="ECO:0007669"/>
    <property type="project" value="TreeGrafter"/>
</dbReference>
<reference evidence="8" key="1">
    <citation type="journal article" date="2020" name="Nature">
        <title>Giant virus diversity and host interactions through global metagenomics.</title>
        <authorList>
            <person name="Schulz F."/>
            <person name="Roux S."/>
            <person name="Paez-Espino D."/>
            <person name="Jungbluth S."/>
            <person name="Walsh D.A."/>
            <person name="Denef V.J."/>
            <person name="McMahon K.D."/>
            <person name="Konstantinidis K.T."/>
            <person name="Eloe-Fadrosh E.A."/>
            <person name="Kyrpides N.C."/>
            <person name="Woyke T."/>
        </authorList>
    </citation>
    <scope>NUCLEOTIDE SEQUENCE</scope>
    <source>
        <strain evidence="8">GVMAG-M-3300023184-191</strain>
    </source>
</reference>
<protein>
    <recommendedName>
        <fullName evidence="9">RING-type domain-containing protein</fullName>
    </recommendedName>
</protein>
<dbReference type="Gene3D" id="2.20.28.10">
    <property type="match status" value="1"/>
</dbReference>
<evidence type="ECO:0000313" key="8">
    <source>
        <dbReference type="EMBL" id="QHT87746.1"/>
    </source>
</evidence>
<dbReference type="SUPFAM" id="SSF161245">
    <property type="entry name" value="Zinc hairpin stack"/>
    <property type="match status" value="1"/>
</dbReference>
<feature type="region of interest" description="Disordered" evidence="4">
    <location>
        <begin position="1"/>
        <end position="36"/>
    </location>
</feature>
<feature type="domain" description="RING-type" evidence="5">
    <location>
        <begin position="169"/>
        <end position="212"/>
    </location>
</feature>
<dbReference type="GO" id="GO:0061630">
    <property type="term" value="F:ubiquitin protein ligase activity"/>
    <property type="evidence" value="ECO:0007669"/>
    <property type="project" value="TreeGrafter"/>
</dbReference>
<accession>A0A6C0I5V8</accession>
<keyword evidence="1" id="KW-0479">Metal-binding</keyword>
<dbReference type="Pfam" id="PF14599">
    <property type="entry name" value="zinc_ribbon_6"/>
    <property type="match status" value="1"/>
</dbReference>
<feature type="domain" description="CTCHY-type" evidence="7">
    <location>
        <begin position="107"/>
        <end position="168"/>
    </location>
</feature>
<dbReference type="InterPro" id="IPR039512">
    <property type="entry name" value="RCHY1_zinc-ribbon"/>
</dbReference>
<dbReference type="AlphaFoldDB" id="A0A6C0I5V8"/>
<dbReference type="SUPFAM" id="SSF57850">
    <property type="entry name" value="RING/U-box"/>
    <property type="match status" value="1"/>
</dbReference>
<dbReference type="InterPro" id="IPR037274">
    <property type="entry name" value="Znf_CHY_sf"/>
</dbReference>
<sequence length="275" mass="31355">MNNESDNDVNNDNVSPFSLGSNEYESEQEDTQEEEEEEEVVGCEHYVRRCRLVAPCCDKEYVCRHCHNEAEAHEIDRHAVKEVVCNKCNHRQPVSNTCMNDECGIQFAAYFCAVCNFFDDRIERNYYHCDKCGICRVKGDSEYVHCDTCGTCVASLRHRCKAEQFHTDCPICLENLFHSIKSVHIPACGHPIHAHCFMSCVQQNRLSCPLCRKTMLPSNLILQHNEGMDALISLHPMQEELLVVIRCNDCDFNGEVQFHPYGLKCGGCGGYNTAR</sequence>
<dbReference type="InterPro" id="IPR013083">
    <property type="entry name" value="Znf_RING/FYVE/PHD"/>
</dbReference>
<dbReference type="Pfam" id="PF13639">
    <property type="entry name" value="zf-RING_2"/>
    <property type="match status" value="1"/>
</dbReference>
<evidence type="ECO:0000259" key="7">
    <source>
        <dbReference type="PROSITE" id="PS51270"/>
    </source>
</evidence>
<dbReference type="InterPro" id="IPR037275">
    <property type="entry name" value="Znf_CTCHY_sf"/>
</dbReference>
<dbReference type="Pfam" id="PF05495">
    <property type="entry name" value="zf-CHY"/>
    <property type="match status" value="1"/>
</dbReference>
<dbReference type="InterPro" id="IPR017921">
    <property type="entry name" value="Znf_CTCHY"/>
</dbReference>
<proteinExistence type="predicted"/>
<dbReference type="InterPro" id="IPR008913">
    <property type="entry name" value="Znf_CHY"/>
</dbReference>
<feature type="compositionally biased region" description="Acidic residues" evidence="4">
    <location>
        <begin position="24"/>
        <end position="36"/>
    </location>
</feature>
<dbReference type="PANTHER" id="PTHR21319:SF53">
    <property type="entry name" value="RING FINGER AND CHY ZINC FINGER DOMAIN-CONTAINING PROTEIN 1"/>
    <property type="match status" value="1"/>
</dbReference>
<keyword evidence="3" id="KW-0862">Zinc</keyword>
<feature type="domain" description="CHY-type" evidence="6">
    <location>
        <begin position="36"/>
        <end position="105"/>
    </location>
</feature>
<evidence type="ECO:0000256" key="4">
    <source>
        <dbReference type="SAM" id="MobiDB-lite"/>
    </source>
</evidence>
<organism evidence="8">
    <name type="scientific">viral metagenome</name>
    <dbReference type="NCBI Taxonomy" id="1070528"/>
    <lineage>
        <taxon>unclassified sequences</taxon>
        <taxon>metagenomes</taxon>
        <taxon>organismal metagenomes</taxon>
    </lineage>
</organism>
<evidence type="ECO:0008006" key="9">
    <source>
        <dbReference type="Google" id="ProtNLM"/>
    </source>
</evidence>
<dbReference type="SUPFAM" id="SSF161219">
    <property type="entry name" value="CHY zinc finger-like"/>
    <property type="match status" value="1"/>
</dbReference>
<dbReference type="Gene3D" id="3.30.40.10">
    <property type="entry name" value="Zinc/RING finger domain, C3HC4 (zinc finger)"/>
    <property type="match status" value="1"/>
</dbReference>
<dbReference type="GO" id="GO:0016567">
    <property type="term" value="P:protein ubiquitination"/>
    <property type="evidence" value="ECO:0007669"/>
    <property type="project" value="TreeGrafter"/>
</dbReference>
<evidence type="ECO:0000259" key="6">
    <source>
        <dbReference type="PROSITE" id="PS51266"/>
    </source>
</evidence>
<dbReference type="PROSITE" id="PS50216">
    <property type="entry name" value="DHHC"/>
    <property type="match status" value="1"/>
</dbReference>
<dbReference type="SMART" id="SM00184">
    <property type="entry name" value="RING"/>
    <property type="match status" value="1"/>
</dbReference>
<evidence type="ECO:0000256" key="1">
    <source>
        <dbReference type="ARBA" id="ARBA00022723"/>
    </source>
</evidence>
<keyword evidence="2" id="KW-0863">Zinc-finger</keyword>
<dbReference type="PROSITE" id="PS51270">
    <property type="entry name" value="ZF_CTCHY"/>
    <property type="match status" value="1"/>
</dbReference>
<evidence type="ECO:0000259" key="5">
    <source>
        <dbReference type="PROSITE" id="PS50089"/>
    </source>
</evidence>
<dbReference type="EMBL" id="MN740101">
    <property type="protein sequence ID" value="QHT87746.1"/>
    <property type="molecule type" value="Genomic_DNA"/>
</dbReference>
<dbReference type="InterPro" id="IPR001841">
    <property type="entry name" value="Znf_RING"/>
</dbReference>
<dbReference type="PROSITE" id="PS51266">
    <property type="entry name" value="ZF_CHY"/>
    <property type="match status" value="1"/>
</dbReference>
<dbReference type="PROSITE" id="PS50089">
    <property type="entry name" value="ZF_RING_2"/>
    <property type="match status" value="1"/>
</dbReference>
<evidence type="ECO:0000256" key="3">
    <source>
        <dbReference type="ARBA" id="ARBA00022833"/>
    </source>
</evidence>